<organism evidence="2">
    <name type="scientific">hydrothermal vent metagenome</name>
    <dbReference type="NCBI Taxonomy" id="652676"/>
    <lineage>
        <taxon>unclassified sequences</taxon>
        <taxon>metagenomes</taxon>
        <taxon>ecological metagenomes</taxon>
    </lineage>
</organism>
<accession>A0A1W1C3T4</accession>
<reference evidence="2" key="1">
    <citation type="submission" date="2016-10" db="EMBL/GenBank/DDBJ databases">
        <authorList>
            <person name="de Groot N.N."/>
        </authorList>
    </citation>
    <scope>NUCLEOTIDE SEQUENCE</scope>
</reference>
<protein>
    <submittedName>
        <fullName evidence="2">Uncharacterized protein</fullName>
    </submittedName>
</protein>
<evidence type="ECO:0000313" key="2">
    <source>
        <dbReference type="EMBL" id="SFV60382.1"/>
    </source>
</evidence>
<sequence>MNKTEELRDIKPLLEIPDISYYLYIGFLIFIGLILLGIIFFIVRKFWINRKKDMRKVYFEKLKEVNWDNSKESAYAVTYLGRELSIDDRSRDIYRELVLMLEPYKYRKEVPKVDSKTLKQYNLLVHVIDESI</sequence>
<keyword evidence="1" id="KW-0472">Membrane</keyword>
<keyword evidence="1" id="KW-0812">Transmembrane</keyword>
<keyword evidence="1" id="KW-1133">Transmembrane helix</keyword>
<dbReference type="AlphaFoldDB" id="A0A1W1C3T4"/>
<dbReference type="EMBL" id="FPHE01000096">
    <property type="protein sequence ID" value="SFV60382.1"/>
    <property type="molecule type" value="Genomic_DNA"/>
</dbReference>
<name>A0A1W1C3T4_9ZZZZ</name>
<feature type="transmembrane region" description="Helical" evidence="1">
    <location>
        <begin position="21"/>
        <end position="43"/>
    </location>
</feature>
<gene>
    <name evidence="2" type="ORF">MNB_SV-12-355</name>
</gene>
<evidence type="ECO:0000256" key="1">
    <source>
        <dbReference type="SAM" id="Phobius"/>
    </source>
</evidence>
<proteinExistence type="predicted"/>